<dbReference type="OrthoDB" id="507467at2"/>
<name>K9VFH3_9CYAN</name>
<dbReference type="eggNOG" id="ENOG5032EY2">
    <property type="taxonomic scope" value="Bacteria"/>
</dbReference>
<dbReference type="STRING" id="179408.Osc7112_2240"/>
<reference evidence="1 2" key="1">
    <citation type="submission" date="2012-05" db="EMBL/GenBank/DDBJ databases">
        <title>Finished chromosome of genome of Oscillatoria sp. PCC 7112.</title>
        <authorList>
            <consortium name="US DOE Joint Genome Institute"/>
            <person name="Gugger M."/>
            <person name="Coursin T."/>
            <person name="Rippka R."/>
            <person name="Tandeau De Marsac N."/>
            <person name="Huntemann M."/>
            <person name="Wei C.-L."/>
            <person name="Han J."/>
            <person name="Detter J.C."/>
            <person name="Han C."/>
            <person name="Tapia R."/>
            <person name="Davenport K."/>
            <person name="Daligault H."/>
            <person name="Erkkila T."/>
            <person name="Gu W."/>
            <person name="Munk A.C.C."/>
            <person name="Teshima H."/>
            <person name="Xu Y."/>
            <person name="Chain P."/>
            <person name="Chen A."/>
            <person name="Krypides N."/>
            <person name="Mavromatis K."/>
            <person name="Markowitz V."/>
            <person name="Szeto E."/>
            <person name="Ivanova N."/>
            <person name="Mikhailova N."/>
            <person name="Ovchinnikova G."/>
            <person name="Pagani I."/>
            <person name="Pati A."/>
            <person name="Goodwin L."/>
            <person name="Peters L."/>
            <person name="Pitluck S."/>
            <person name="Woyke T."/>
            <person name="Kerfeld C."/>
        </authorList>
    </citation>
    <scope>NUCLEOTIDE SEQUENCE [LARGE SCALE GENOMIC DNA]</scope>
    <source>
        <strain evidence="1 2">PCC 7112</strain>
    </source>
</reference>
<dbReference type="EMBL" id="CP003614">
    <property type="protein sequence ID" value="AFZ06696.1"/>
    <property type="molecule type" value="Genomic_DNA"/>
</dbReference>
<gene>
    <name evidence="1" type="ORF">Osc7112_2240</name>
</gene>
<dbReference type="HOGENOM" id="CLU_1137160_0_0_3"/>
<sequence length="244" mass="27707">MGYTTTFDGIFHLNKRLLDSEAIYLLEFSRTRRMKRNAAILQSIPDPARTAVGLPVGEEGCYFVNEKWDEDSEVSVVNYNRPPKTQPGLWCKWIPTADGGGIKWSGAEKFYDYVEWLQYLIDNFLEPWGYVLNGEVNWQGEREEDIGTIVVASNLIILPEGAQELLRYAVSPVSVPKFVWDCLKAVQATGVSLTIWYEVVDRSVELGHGEAALWIKPNIEKYFDGLNRGFEFEGNLIETTDLGL</sequence>
<keyword evidence="2" id="KW-1185">Reference proteome</keyword>
<dbReference type="KEGG" id="oni:Osc7112_2240"/>
<accession>K9VFH3</accession>
<dbReference type="RefSeq" id="WP_015175998.1">
    <property type="nucleotide sequence ID" value="NC_019729.1"/>
</dbReference>
<evidence type="ECO:0000313" key="1">
    <source>
        <dbReference type="EMBL" id="AFZ06696.1"/>
    </source>
</evidence>
<protein>
    <submittedName>
        <fullName evidence="1">Uncharacterized protein</fullName>
    </submittedName>
</protein>
<dbReference type="AlphaFoldDB" id="K9VFH3"/>
<dbReference type="Proteomes" id="UP000010478">
    <property type="component" value="Chromosome"/>
</dbReference>
<proteinExistence type="predicted"/>
<organism evidence="1 2">
    <name type="scientific">Phormidium nigroviride PCC 7112</name>
    <dbReference type="NCBI Taxonomy" id="179408"/>
    <lineage>
        <taxon>Bacteria</taxon>
        <taxon>Bacillati</taxon>
        <taxon>Cyanobacteriota</taxon>
        <taxon>Cyanophyceae</taxon>
        <taxon>Oscillatoriophycideae</taxon>
        <taxon>Oscillatoriales</taxon>
        <taxon>Oscillatoriaceae</taxon>
        <taxon>Phormidium</taxon>
    </lineage>
</organism>
<evidence type="ECO:0000313" key="2">
    <source>
        <dbReference type="Proteomes" id="UP000010478"/>
    </source>
</evidence>